<proteinExistence type="predicted"/>
<reference evidence="2 3" key="1">
    <citation type="submission" date="2018-08" db="EMBL/GenBank/DDBJ databases">
        <title>The metabolism and importance of syntrophic acetate oxidation coupled to methane or sulfide production in haloalkaline environments.</title>
        <authorList>
            <person name="Timmers P.H.A."/>
            <person name="Vavourakis C.D."/>
            <person name="Sorokin D.Y."/>
            <person name="Sinninghe Damste J.S."/>
            <person name="Muyzer G."/>
            <person name="Stams A.J.M."/>
            <person name="Plugge C.M."/>
        </authorList>
    </citation>
    <scope>NUCLEOTIDE SEQUENCE [LARGE SCALE GENOMIC DNA]</scope>
    <source>
        <strain evidence="2">MSAO_Arc3</strain>
    </source>
</reference>
<dbReference type="Gene3D" id="3.40.50.740">
    <property type="match status" value="1"/>
</dbReference>
<dbReference type="EMBL" id="QZAB01000203">
    <property type="protein sequence ID" value="RQD88233.1"/>
    <property type="molecule type" value="Genomic_DNA"/>
</dbReference>
<dbReference type="InterPro" id="IPR050123">
    <property type="entry name" value="Prok_molybdopt-oxidoreductase"/>
</dbReference>
<dbReference type="GO" id="GO:0022904">
    <property type="term" value="P:respiratory electron transport chain"/>
    <property type="evidence" value="ECO:0007669"/>
    <property type="project" value="TreeGrafter"/>
</dbReference>
<name>A0A3R7X7E9_9EURY</name>
<evidence type="ECO:0000256" key="1">
    <source>
        <dbReference type="ARBA" id="ARBA00023002"/>
    </source>
</evidence>
<comment type="caution">
    <text evidence="2">The sequence shown here is derived from an EMBL/GenBank/DDBJ whole genome shotgun (WGS) entry which is preliminary data.</text>
</comment>
<dbReference type="GO" id="GO:0003954">
    <property type="term" value="F:NADH dehydrogenase activity"/>
    <property type="evidence" value="ECO:0007669"/>
    <property type="project" value="TreeGrafter"/>
</dbReference>
<accession>A0A3R7X7E9</accession>
<dbReference type="GO" id="GO:0016020">
    <property type="term" value="C:membrane"/>
    <property type="evidence" value="ECO:0007669"/>
    <property type="project" value="TreeGrafter"/>
</dbReference>
<dbReference type="PANTHER" id="PTHR43105:SF14">
    <property type="entry name" value="FORMATE DEHYDROGENASE H"/>
    <property type="match status" value="1"/>
</dbReference>
<dbReference type="Proteomes" id="UP000284763">
    <property type="component" value="Unassembled WGS sequence"/>
</dbReference>
<dbReference type="PANTHER" id="PTHR43105">
    <property type="entry name" value="RESPIRATORY NITRATE REDUCTASE"/>
    <property type="match status" value="1"/>
</dbReference>
<organism evidence="2 3">
    <name type="scientific">Methanosalsum natronophilum</name>
    <dbReference type="NCBI Taxonomy" id="768733"/>
    <lineage>
        <taxon>Archaea</taxon>
        <taxon>Methanobacteriati</taxon>
        <taxon>Methanobacteriota</taxon>
        <taxon>Stenosarchaea group</taxon>
        <taxon>Methanomicrobia</taxon>
        <taxon>Methanosarcinales</taxon>
        <taxon>Methanosarcinaceae</taxon>
        <taxon>Methanosalsum</taxon>
    </lineage>
</organism>
<keyword evidence="1" id="KW-0560">Oxidoreductase</keyword>
<feature type="non-terminal residue" evidence="2">
    <location>
        <position position="1"/>
    </location>
</feature>
<gene>
    <name evidence="2" type="ORF">D5R95_02975</name>
</gene>
<evidence type="ECO:0000313" key="2">
    <source>
        <dbReference type="EMBL" id="RQD88233.1"/>
    </source>
</evidence>
<evidence type="ECO:0000313" key="3">
    <source>
        <dbReference type="Proteomes" id="UP000284763"/>
    </source>
</evidence>
<dbReference type="SUPFAM" id="SSF53706">
    <property type="entry name" value="Formate dehydrogenase/DMSO reductase, domains 1-3"/>
    <property type="match status" value="1"/>
</dbReference>
<protein>
    <submittedName>
        <fullName evidence="2">Formylmethanofuran dehydrogenase subunit B</fullName>
    </submittedName>
</protein>
<sequence length="166" mass="18248">DAGSSLLYDRNQYSKSVMIPMRGHYNVTGFGQVCNWETGYPNAVDFTRKFAYYNPGETGASDTLLRGDVDAALVAAADPGSHFAQEAVKCLAKIPLIQIDPYHNPTTELADIVIPAAVVGVEAEGTAYRMDSIPLRMKKFIDTDFKSDEQIVTDILEKVRELKRGA</sequence>
<dbReference type="AlphaFoldDB" id="A0A3R7X7E9"/>